<evidence type="ECO:0008006" key="3">
    <source>
        <dbReference type="Google" id="ProtNLM"/>
    </source>
</evidence>
<dbReference type="EMBL" id="JBFSHR010000002">
    <property type="protein sequence ID" value="MEX6428437.1"/>
    <property type="molecule type" value="Genomic_DNA"/>
</dbReference>
<sequence length="56" mass="5981">MPRLTLDKDRTGVVDLQVDPLEPVHTINVAVRKGSEGTARIAAAIEALLAAAEQRC</sequence>
<proteinExistence type="predicted"/>
<protein>
    <recommendedName>
        <fullName evidence="3">LysR family transcriptional regulator</fullName>
    </recommendedName>
</protein>
<evidence type="ECO:0000313" key="1">
    <source>
        <dbReference type="EMBL" id="MEX6428437.1"/>
    </source>
</evidence>
<reference evidence="1 2" key="1">
    <citation type="submission" date="2024-07" db="EMBL/GenBank/DDBJ databases">
        <title>Draft Genome Sequence of Ferrimicrobium acidiphilum Strain YE2023, Isolated from a Pulp of Bioleach Reactor.</title>
        <authorList>
            <person name="Elkina Y.A."/>
            <person name="Bulaeva A.G."/>
            <person name="Beletsky A.V."/>
            <person name="Mardanov A.V."/>
        </authorList>
    </citation>
    <scope>NUCLEOTIDE SEQUENCE [LARGE SCALE GENOMIC DNA]</scope>
    <source>
        <strain evidence="1 2">YE2023</strain>
    </source>
</reference>
<comment type="caution">
    <text evidence="1">The sequence shown here is derived from an EMBL/GenBank/DDBJ whole genome shotgun (WGS) entry which is preliminary data.</text>
</comment>
<keyword evidence="2" id="KW-1185">Reference proteome</keyword>
<evidence type="ECO:0000313" key="2">
    <source>
        <dbReference type="Proteomes" id="UP001560267"/>
    </source>
</evidence>
<name>A0ABV3XYQ8_9ACTN</name>
<gene>
    <name evidence="1" type="ORF">AB6A68_01075</name>
</gene>
<accession>A0ABV3XYQ8</accession>
<dbReference type="Proteomes" id="UP001560267">
    <property type="component" value="Unassembled WGS sequence"/>
</dbReference>
<dbReference type="RefSeq" id="WP_298403713.1">
    <property type="nucleotide sequence ID" value="NZ_JBFSHR010000002.1"/>
</dbReference>
<organism evidence="1 2">
    <name type="scientific">Ferrimicrobium acidiphilum</name>
    <dbReference type="NCBI Taxonomy" id="121039"/>
    <lineage>
        <taxon>Bacteria</taxon>
        <taxon>Bacillati</taxon>
        <taxon>Actinomycetota</taxon>
        <taxon>Acidimicrobiia</taxon>
        <taxon>Acidimicrobiales</taxon>
        <taxon>Acidimicrobiaceae</taxon>
        <taxon>Ferrimicrobium</taxon>
    </lineage>
</organism>